<dbReference type="Gene3D" id="1.20.1290.10">
    <property type="entry name" value="AhpD-like"/>
    <property type="match status" value="1"/>
</dbReference>
<dbReference type="EMBL" id="DWYS01000090">
    <property type="protein sequence ID" value="HJB07702.1"/>
    <property type="molecule type" value="Genomic_DNA"/>
</dbReference>
<dbReference type="PANTHER" id="PTHR33930:SF2">
    <property type="entry name" value="BLR3452 PROTEIN"/>
    <property type="match status" value="1"/>
</dbReference>
<evidence type="ECO:0000313" key="3">
    <source>
        <dbReference type="Proteomes" id="UP000886804"/>
    </source>
</evidence>
<reference evidence="2" key="1">
    <citation type="journal article" date="2021" name="PeerJ">
        <title>Extensive microbial diversity within the chicken gut microbiome revealed by metagenomics and culture.</title>
        <authorList>
            <person name="Gilroy R."/>
            <person name="Ravi A."/>
            <person name="Getino M."/>
            <person name="Pursley I."/>
            <person name="Horton D.L."/>
            <person name="Alikhan N.F."/>
            <person name="Baker D."/>
            <person name="Gharbi K."/>
            <person name="Hall N."/>
            <person name="Watson M."/>
            <person name="Adriaenssens E.M."/>
            <person name="Foster-Nyarko E."/>
            <person name="Jarju S."/>
            <person name="Secka A."/>
            <person name="Antonio M."/>
            <person name="Oren A."/>
            <person name="Chaudhuri R.R."/>
            <person name="La Ragione R."/>
            <person name="Hildebrand F."/>
            <person name="Pallen M.J."/>
        </authorList>
    </citation>
    <scope>NUCLEOTIDE SEQUENCE</scope>
    <source>
        <strain evidence="2">CHK188-4685</strain>
    </source>
</reference>
<protein>
    <submittedName>
        <fullName evidence="2">Carboxymuconolactone decarboxylase family protein</fullName>
    </submittedName>
</protein>
<dbReference type="PANTHER" id="PTHR33930">
    <property type="entry name" value="ALKYL HYDROPEROXIDE REDUCTASE AHPD"/>
    <property type="match status" value="1"/>
</dbReference>
<dbReference type="InterPro" id="IPR003779">
    <property type="entry name" value="CMD-like"/>
</dbReference>
<dbReference type="InterPro" id="IPR029032">
    <property type="entry name" value="AhpD-like"/>
</dbReference>
<dbReference type="Pfam" id="PF02627">
    <property type="entry name" value="CMD"/>
    <property type="match status" value="1"/>
</dbReference>
<comment type="caution">
    <text evidence="2">The sequence shown here is derived from an EMBL/GenBank/DDBJ whole genome shotgun (WGS) entry which is preliminary data.</text>
</comment>
<dbReference type="GO" id="GO:0051920">
    <property type="term" value="F:peroxiredoxin activity"/>
    <property type="evidence" value="ECO:0007669"/>
    <property type="project" value="InterPro"/>
</dbReference>
<feature type="domain" description="Carboxymuconolactone decarboxylase-like" evidence="1">
    <location>
        <begin position="14"/>
        <end position="96"/>
    </location>
</feature>
<dbReference type="Proteomes" id="UP000886804">
    <property type="component" value="Unassembled WGS sequence"/>
</dbReference>
<proteinExistence type="predicted"/>
<evidence type="ECO:0000313" key="2">
    <source>
        <dbReference type="EMBL" id="HJB07702.1"/>
    </source>
</evidence>
<gene>
    <name evidence="2" type="ORF">H9716_07530</name>
</gene>
<sequence>MARNHWTILGELDPEYNEKITEWRTELVNKENLERKYRELVNVAMASILREREVILAHAKLAKQYGATKEELLGTVEQVMTMGGFPSFRAAMLALDDFFKEY</sequence>
<accession>A0A9D2RMA1</accession>
<name>A0A9D2RMA1_9FIRM</name>
<dbReference type="AlphaFoldDB" id="A0A9D2RMA1"/>
<dbReference type="SUPFAM" id="SSF69118">
    <property type="entry name" value="AhpD-like"/>
    <property type="match status" value="1"/>
</dbReference>
<organism evidence="2 3">
    <name type="scientific">Candidatus Enterocloster faecavium</name>
    <dbReference type="NCBI Taxonomy" id="2838560"/>
    <lineage>
        <taxon>Bacteria</taxon>
        <taxon>Bacillati</taxon>
        <taxon>Bacillota</taxon>
        <taxon>Clostridia</taxon>
        <taxon>Lachnospirales</taxon>
        <taxon>Lachnospiraceae</taxon>
        <taxon>Enterocloster</taxon>
    </lineage>
</organism>
<evidence type="ECO:0000259" key="1">
    <source>
        <dbReference type="Pfam" id="PF02627"/>
    </source>
</evidence>
<reference evidence="2" key="2">
    <citation type="submission" date="2021-04" db="EMBL/GenBank/DDBJ databases">
        <authorList>
            <person name="Gilroy R."/>
        </authorList>
    </citation>
    <scope>NUCLEOTIDE SEQUENCE</scope>
    <source>
        <strain evidence="2">CHK188-4685</strain>
    </source>
</reference>